<protein>
    <recommendedName>
        <fullName evidence="2 7">DNA repair protein RecO</fullName>
    </recommendedName>
    <alternativeName>
        <fullName evidence="6 7">Recombination protein O</fullName>
    </alternativeName>
</protein>
<dbReference type="InterPro" id="IPR003717">
    <property type="entry name" value="RecO"/>
</dbReference>
<dbReference type="InterPro" id="IPR022572">
    <property type="entry name" value="DNA_rep/recomb_RecO_N"/>
</dbReference>
<reference evidence="10" key="1">
    <citation type="journal article" date="2020" name="mSystems">
        <title>Genome- and Community-Level Interaction Insights into Carbon Utilization and Element Cycling Functions of Hydrothermarchaeota in Hydrothermal Sediment.</title>
        <authorList>
            <person name="Zhou Z."/>
            <person name="Liu Y."/>
            <person name="Xu W."/>
            <person name="Pan J."/>
            <person name="Luo Z.H."/>
            <person name="Li M."/>
        </authorList>
    </citation>
    <scope>NUCLEOTIDE SEQUENCE [LARGE SCALE GENOMIC DNA]</scope>
    <source>
        <strain evidence="10">SpSt-477</strain>
    </source>
</reference>
<dbReference type="InterPro" id="IPR042242">
    <property type="entry name" value="RecO_C"/>
</dbReference>
<evidence type="ECO:0000256" key="3">
    <source>
        <dbReference type="ARBA" id="ARBA00022763"/>
    </source>
</evidence>
<feature type="region of interest" description="Disordered" evidence="8">
    <location>
        <begin position="258"/>
        <end position="291"/>
    </location>
</feature>
<dbReference type="HAMAP" id="MF_00201">
    <property type="entry name" value="RecO"/>
    <property type="match status" value="1"/>
</dbReference>
<dbReference type="EMBL" id="DSUH01000132">
    <property type="protein sequence ID" value="HGU32364.1"/>
    <property type="molecule type" value="Genomic_DNA"/>
</dbReference>
<dbReference type="SUPFAM" id="SSF57863">
    <property type="entry name" value="ArfGap/RecO-like zinc finger"/>
    <property type="match status" value="1"/>
</dbReference>
<evidence type="ECO:0000256" key="7">
    <source>
        <dbReference type="HAMAP-Rule" id="MF_00201"/>
    </source>
</evidence>
<dbReference type="InterPro" id="IPR012340">
    <property type="entry name" value="NA-bd_OB-fold"/>
</dbReference>
<dbReference type="Pfam" id="PF02565">
    <property type="entry name" value="RecO_C"/>
    <property type="match status" value="1"/>
</dbReference>
<accession>A0A7C4MPF1</accession>
<name>A0A7C4MPF1_9BACT</name>
<dbReference type="Gene3D" id="2.40.50.140">
    <property type="entry name" value="Nucleic acid-binding proteins"/>
    <property type="match status" value="1"/>
</dbReference>
<proteinExistence type="inferred from homology"/>
<evidence type="ECO:0000256" key="6">
    <source>
        <dbReference type="ARBA" id="ARBA00033409"/>
    </source>
</evidence>
<keyword evidence="5 7" id="KW-0234">DNA repair</keyword>
<dbReference type="Pfam" id="PF11967">
    <property type="entry name" value="RecO_N"/>
    <property type="match status" value="1"/>
</dbReference>
<dbReference type="NCBIfam" id="TIGR00613">
    <property type="entry name" value="reco"/>
    <property type="match status" value="1"/>
</dbReference>
<feature type="domain" description="DNA replication/recombination mediator RecO N-terminal" evidence="9">
    <location>
        <begin position="1"/>
        <end position="79"/>
    </location>
</feature>
<feature type="compositionally biased region" description="Low complexity" evidence="8">
    <location>
        <begin position="258"/>
        <end position="272"/>
    </location>
</feature>
<dbReference type="InterPro" id="IPR037278">
    <property type="entry name" value="ARFGAP/RecO"/>
</dbReference>
<evidence type="ECO:0000256" key="2">
    <source>
        <dbReference type="ARBA" id="ARBA00021310"/>
    </source>
</evidence>
<gene>
    <name evidence="7 10" type="primary">recO</name>
    <name evidence="10" type="ORF">ENS29_05860</name>
</gene>
<dbReference type="Gene3D" id="1.20.1440.120">
    <property type="entry name" value="Recombination protein O, C-terminal domain"/>
    <property type="match status" value="1"/>
</dbReference>
<evidence type="ECO:0000313" key="10">
    <source>
        <dbReference type="EMBL" id="HGU32364.1"/>
    </source>
</evidence>
<dbReference type="SUPFAM" id="SSF50249">
    <property type="entry name" value="Nucleic acid-binding proteins"/>
    <property type="match status" value="1"/>
</dbReference>
<keyword evidence="3 7" id="KW-0227">DNA damage</keyword>
<dbReference type="PANTHER" id="PTHR33991:SF1">
    <property type="entry name" value="DNA REPAIR PROTEIN RECO"/>
    <property type="match status" value="1"/>
</dbReference>
<evidence type="ECO:0000256" key="1">
    <source>
        <dbReference type="ARBA" id="ARBA00007452"/>
    </source>
</evidence>
<organism evidence="10">
    <name type="scientific">Desulfatirhabdium butyrativorans</name>
    <dbReference type="NCBI Taxonomy" id="340467"/>
    <lineage>
        <taxon>Bacteria</taxon>
        <taxon>Pseudomonadati</taxon>
        <taxon>Thermodesulfobacteriota</taxon>
        <taxon>Desulfobacteria</taxon>
        <taxon>Desulfobacterales</taxon>
        <taxon>Desulfatirhabdiaceae</taxon>
        <taxon>Desulfatirhabdium</taxon>
    </lineage>
</organism>
<comment type="caution">
    <text evidence="10">The sequence shown here is derived from an EMBL/GenBank/DDBJ whole genome shotgun (WGS) entry which is preliminary data.</text>
</comment>
<comment type="similarity">
    <text evidence="1 7">Belongs to the RecO family.</text>
</comment>
<comment type="function">
    <text evidence="7">Involved in DNA repair and RecF pathway recombination.</text>
</comment>
<evidence type="ECO:0000256" key="5">
    <source>
        <dbReference type="ARBA" id="ARBA00023204"/>
    </source>
</evidence>
<evidence type="ECO:0000259" key="9">
    <source>
        <dbReference type="Pfam" id="PF11967"/>
    </source>
</evidence>
<dbReference type="GO" id="GO:0006310">
    <property type="term" value="P:DNA recombination"/>
    <property type="evidence" value="ECO:0007669"/>
    <property type="project" value="UniProtKB-UniRule"/>
</dbReference>
<dbReference type="PANTHER" id="PTHR33991">
    <property type="entry name" value="DNA REPAIR PROTEIN RECO"/>
    <property type="match status" value="1"/>
</dbReference>
<keyword evidence="4 7" id="KW-0233">DNA recombination</keyword>
<dbReference type="GO" id="GO:0006302">
    <property type="term" value="P:double-strand break repair"/>
    <property type="evidence" value="ECO:0007669"/>
    <property type="project" value="TreeGrafter"/>
</dbReference>
<dbReference type="AlphaFoldDB" id="A0A7C4MPF1"/>
<dbReference type="GO" id="GO:0043590">
    <property type="term" value="C:bacterial nucleoid"/>
    <property type="evidence" value="ECO:0007669"/>
    <property type="project" value="TreeGrafter"/>
</dbReference>
<evidence type="ECO:0000256" key="4">
    <source>
        <dbReference type="ARBA" id="ARBA00023172"/>
    </source>
</evidence>
<evidence type="ECO:0000256" key="8">
    <source>
        <dbReference type="SAM" id="MobiDB-lite"/>
    </source>
</evidence>
<sequence length="291" mass="32154">MECFATPAIVLKRIPYGDADLIVTFWSLERGKTTLIAKGAKNSRKRFAGVLEPFTVLHILGKPGKGLPLLLEAQALETFPEIRSHVMKTAIASYWAEIVLLWMEADHPQKRVYDLMAAMLQELNRFQGSLELLNMYFQIHFLELCGLGPDFFHCIHCRNEIAANGRPVHGMDLARGGFLCSECAPAPYGSGDLSAQTIRLFQWMRRVDWDRAIRLRVPAASMREGERFLETFLSYHLGREFQSLGVLRQLRQIPAAQSGTGAASGAVSTAGGNRPAKTIPGGCGCPSTSGF</sequence>